<protein>
    <submittedName>
        <fullName evidence="1">Uncharacterized protein</fullName>
    </submittedName>
</protein>
<dbReference type="KEGG" id="aft:BBF96_03600"/>
<evidence type="ECO:0000313" key="2">
    <source>
        <dbReference type="Proteomes" id="UP000267250"/>
    </source>
</evidence>
<dbReference type="Proteomes" id="UP000267250">
    <property type="component" value="Chromosome"/>
</dbReference>
<sequence length="117" mass="14047">MICYLYGVYEDLNDSICFLISRGFIIYESKKHVNGKNYDKLYYLTLYGVKRIEDDIIKDFSKNLTCAKWYVDKCKIIKEYFGDMSGTELKIRQYRHDEYASTKINDYIQDITDKVRK</sequence>
<dbReference type="OrthoDB" id="3637315at2"/>
<dbReference type="RefSeq" id="WP_127015876.1">
    <property type="nucleotide sequence ID" value="NZ_CP016379.1"/>
</dbReference>
<accession>A0A3Q9HPE5</accession>
<reference evidence="1 2" key="1">
    <citation type="submission" date="2016-07" db="EMBL/GenBank/DDBJ databases">
        <title>Genome and transcriptome analysis of iron-reducing fermentative bacteria Anoxybacter fermentans.</title>
        <authorList>
            <person name="Zeng X."/>
            <person name="Shao Z."/>
        </authorList>
    </citation>
    <scope>NUCLEOTIDE SEQUENCE [LARGE SCALE GENOMIC DNA]</scope>
    <source>
        <strain evidence="1 2">DY22613</strain>
    </source>
</reference>
<organism evidence="1 2">
    <name type="scientific">Anoxybacter fermentans</name>
    <dbReference type="NCBI Taxonomy" id="1323375"/>
    <lineage>
        <taxon>Bacteria</taxon>
        <taxon>Bacillati</taxon>
        <taxon>Bacillota</taxon>
        <taxon>Clostridia</taxon>
        <taxon>Halanaerobiales</taxon>
        <taxon>Anoxybacter</taxon>
    </lineage>
</organism>
<keyword evidence="2" id="KW-1185">Reference proteome</keyword>
<gene>
    <name evidence="1" type="ORF">BBF96_03600</name>
</gene>
<proteinExistence type="predicted"/>
<dbReference type="AlphaFoldDB" id="A0A3Q9HPE5"/>
<evidence type="ECO:0000313" key="1">
    <source>
        <dbReference type="EMBL" id="AZR72547.1"/>
    </source>
</evidence>
<name>A0A3Q9HPE5_9FIRM</name>
<dbReference type="EMBL" id="CP016379">
    <property type="protein sequence ID" value="AZR72547.1"/>
    <property type="molecule type" value="Genomic_DNA"/>
</dbReference>